<dbReference type="Pfam" id="PF00593">
    <property type="entry name" value="TonB_dep_Rec_b-barrel"/>
    <property type="match status" value="1"/>
</dbReference>
<keyword evidence="6" id="KW-0732">Signal</keyword>
<accession>A0ABR7AL11</accession>
<evidence type="ECO:0000256" key="6">
    <source>
        <dbReference type="SAM" id="SignalP"/>
    </source>
</evidence>
<dbReference type="InterPro" id="IPR037066">
    <property type="entry name" value="Plug_dom_sf"/>
</dbReference>
<feature type="compositionally biased region" description="Low complexity" evidence="5">
    <location>
        <begin position="31"/>
        <end position="61"/>
    </location>
</feature>
<evidence type="ECO:0000256" key="5">
    <source>
        <dbReference type="SAM" id="MobiDB-lite"/>
    </source>
</evidence>
<gene>
    <name evidence="9" type="ORF">H8S47_05545</name>
</gene>
<keyword evidence="2 4" id="KW-0472">Membrane</keyword>
<dbReference type="Gene3D" id="2.170.130.10">
    <property type="entry name" value="TonB-dependent receptor, plug domain"/>
    <property type="match status" value="1"/>
</dbReference>
<dbReference type="SUPFAM" id="SSF56935">
    <property type="entry name" value="Porins"/>
    <property type="match status" value="1"/>
</dbReference>
<dbReference type="PANTHER" id="PTHR40980">
    <property type="entry name" value="PLUG DOMAIN-CONTAINING PROTEIN"/>
    <property type="match status" value="1"/>
</dbReference>
<protein>
    <submittedName>
        <fullName evidence="9">TonB-dependent receptor</fullName>
    </submittedName>
</protein>
<comment type="similarity">
    <text evidence="4">Belongs to the TonB-dependent receptor family.</text>
</comment>
<evidence type="ECO:0000313" key="10">
    <source>
        <dbReference type="Proteomes" id="UP000597613"/>
    </source>
</evidence>
<dbReference type="Proteomes" id="UP000597613">
    <property type="component" value="Unassembled WGS sequence"/>
</dbReference>
<evidence type="ECO:0000256" key="1">
    <source>
        <dbReference type="ARBA" id="ARBA00004442"/>
    </source>
</evidence>
<evidence type="ECO:0000259" key="7">
    <source>
        <dbReference type="Pfam" id="PF00593"/>
    </source>
</evidence>
<keyword evidence="4" id="KW-0798">TonB box</keyword>
<sequence length="1031" mass="110874">MKQSRIHRCAYSALLMTTAWSVLSSAAIGAPQNAPAQDPAAAPSSPVGSSAASPSVQSNPVQPEGGALDPTREQTSDIAAPTTDPIARAAAEVDASGGDIVVTGARATQRTSIELKRNSSVVVDGLVSDEIGSTPDNSVGDTLERLAGVSADRFKGNANEISVRGLGPTLSFATFNGREVSTAGGDRSVAFQQFPSELVNGVLVYKTQQADFLEGGVGGIIELRSLKPLDYGKRRLQAEIRADFQPKSDDVYQDDGLGYRANISYTDQFKTGIGDIGISIGYQRQDTTAPEDYYNANATFQACNTSANNPSLITGTAGALVAAGAGVNCTLATGPRSVAPATGQVPVAVGETVGPVYFANSSRSFRTQQTAEVRDAVIGALQWRPSSTFEVAIDGQFSNRASLEKRNVLAIAEGLRGVKPLIIGDGTNGYSKGALISYSGNSNIEDQLERRERSEKYYGGGLNLIWRPDRWTFSVDGSYSDSQRTETQRQTRMRSTTRVPYTLTYVGDNVVPDVTFGNGFDVTDPASFLSATATSVYARNRFVTDRRDKIWAGRADVSRDFDGFFNQIKVGGRISNHQRTNDNARNSDLATLVPVNGQTPAQLITAANQNCRAPFTTRSYFSGETNLNQWATFDNECLFRTFTGSDDALPYPADGRDPSDIDVRERIYAAYAMASFKSDLGSIPFSGNVGLRWIKTDIVSKGFRQAYLVTVDTGSDNYTVAVDPTGALTSNTAKGKYNYFLPSSNLAFELSNQLKLRLAGYRAISRSGIESFGAGINLNPSTGTGVNNIIFNATTGNPNLKPLRAWNADVSLELYASKDTLLSVAGYYKWVEGAVIGANQSIPTPITVTTITNGGPRQTVDLTINPTAPANDPKTRNLYGVEVQGSHAFTWLPSPLDGFGIQASANRAFANFEYPDTSTLAPYLDPANLIGLSKWTASGSVYYEKYGFSIRASYRYRSDYYKPNGGTNRSVRGSDFLNLSAQYNLTDNVQLKAQALNLTGTKDVFYKGGEDSIAEVSNSGTQYFVGFRVRM</sequence>
<feature type="chain" id="PRO_5045518142" evidence="6">
    <location>
        <begin position="27"/>
        <end position="1031"/>
    </location>
</feature>
<dbReference type="NCBIfam" id="TIGR01782">
    <property type="entry name" value="TonB-Xanth-Caul"/>
    <property type="match status" value="1"/>
</dbReference>
<feature type="domain" description="TonB-dependent receptor-like beta-barrel" evidence="7">
    <location>
        <begin position="501"/>
        <end position="998"/>
    </location>
</feature>
<comment type="subcellular location">
    <subcellularLocation>
        <location evidence="1 4">Cell outer membrane</location>
    </subcellularLocation>
</comment>
<dbReference type="InterPro" id="IPR000531">
    <property type="entry name" value="Beta-barrel_TonB"/>
</dbReference>
<proteinExistence type="inferred from homology"/>
<dbReference type="Pfam" id="PF07715">
    <property type="entry name" value="Plug"/>
    <property type="match status" value="1"/>
</dbReference>
<dbReference type="RefSeq" id="WP_187502926.1">
    <property type="nucleotide sequence ID" value="NZ_CP162536.1"/>
</dbReference>
<keyword evidence="3" id="KW-0998">Cell outer membrane</keyword>
<keyword evidence="9" id="KW-0675">Receptor</keyword>
<name>A0ABR7AL11_9SPHN</name>
<keyword evidence="10" id="KW-1185">Reference proteome</keyword>
<dbReference type="PANTHER" id="PTHR40980:SF3">
    <property type="entry name" value="TONB-DEPENDENT RECEPTOR-LIKE BETA-BARREL DOMAIN-CONTAINING PROTEIN"/>
    <property type="match status" value="1"/>
</dbReference>
<dbReference type="Gene3D" id="2.40.170.20">
    <property type="entry name" value="TonB-dependent receptor, beta-barrel domain"/>
    <property type="match status" value="1"/>
</dbReference>
<evidence type="ECO:0000256" key="2">
    <source>
        <dbReference type="ARBA" id="ARBA00023136"/>
    </source>
</evidence>
<organism evidence="9 10">
    <name type="scientific">Sphingomonas albertensis</name>
    <dbReference type="NCBI Taxonomy" id="2762591"/>
    <lineage>
        <taxon>Bacteria</taxon>
        <taxon>Pseudomonadati</taxon>
        <taxon>Pseudomonadota</taxon>
        <taxon>Alphaproteobacteria</taxon>
        <taxon>Sphingomonadales</taxon>
        <taxon>Sphingomonadaceae</taxon>
        <taxon>Sphingomonas</taxon>
    </lineage>
</organism>
<feature type="domain" description="TonB-dependent receptor plug" evidence="8">
    <location>
        <begin position="117"/>
        <end position="220"/>
    </location>
</feature>
<evidence type="ECO:0000256" key="3">
    <source>
        <dbReference type="ARBA" id="ARBA00023237"/>
    </source>
</evidence>
<dbReference type="EMBL" id="JACONT010000008">
    <property type="protein sequence ID" value="MBC3941149.1"/>
    <property type="molecule type" value="Genomic_DNA"/>
</dbReference>
<dbReference type="InterPro" id="IPR012910">
    <property type="entry name" value="Plug_dom"/>
</dbReference>
<evidence type="ECO:0000256" key="4">
    <source>
        <dbReference type="RuleBase" id="RU003357"/>
    </source>
</evidence>
<evidence type="ECO:0000313" key="9">
    <source>
        <dbReference type="EMBL" id="MBC3941149.1"/>
    </source>
</evidence>
<dbReference type="InterPro" id="IPR010104">
    <property type="entry name" value="TonB_rcpt_bac"/>
</dbReference>
<feature type="signal peptide" evidence="6">
    <location>
        <begin position="1"/>
        <end position="26"/>
    </location>
</feature>
<feature type="region of interest" description="Disordered" evidence="5">
    <location>
        <begin position="31"/>
        <end position="72"/>
    </location>
</feature>
<reference evidence="9 10" key="1">
    <citation type="submission" date="2020-08" db="EMBL/GenBank/DDBJ databases">
        <title>Putative novel bacterial strains isolated from necrotic wheat leaf tissues caused by Xanthomonas translucens.</title>
        <authorList>
            <person name="Tambong J.T."/>
        </authorList>
    </citation>
    <scope>NUCLEOTIDE SEQUENCE [LARGE SCALE GENOMIC DNA]</scope>
    <source>
        <strain evidence="10">DOAB 1063</strain>
    </source>
</reference>
<comment type="caution">
    <text evidence="9">The sequence shown here is derived from an EMBL/GenBank/DDBJ whole genome shotgun (WGS) entry which is preliminary data.</text>
</comment>
<dbReference type="InterPro" id="IPR036942">
    <property type="entry name" value="Beta-barrel_TonB_sf"/>
</dbReference>
<evidence type="ECO:0000259" key="8">
    <source>
        <dbReference type="Pfam" id="PF07715"/>
    </source>
</evidence>